<reference evidence="1" key="2">
    <citation type="journal article" date="2015" name="Data Brief">
        <title>Shoot transcriptome of the giant reed, Arundo donax.</title>
        <authorList>
            <person name="Barrero R.A."/>
            <person name="Guerrero F.D."/>
            <person name="Moolhuijzen P."/>
            <person name="Goolsby J.A."/>
            <person name="Tidwell J."/>
            <person name="Bellgard S.E."/>
            <person name="Bellgard M.I."/>
        </authorList>
    </citation>
    <scope>NUCLEOTIDE SEQUENCE</scope>
    <source>
        <tissue evidence="1">Shoot tissue taken approximately 20 cm above the soil surface</tissue>
    </source>
</reference>
<reference evidence="1" key="1">
    <citation type="submission" date="2014-09" db="EMBL/GenBank/DDBJ databases">
        <authorList>
            <person name="Magalhaes I.L.F."/>
            <person name="Oliveira U."/>
            <person name="Santos F.R."/>
            <person name="Vidigal T.H.D.A."/>
            <person name="Brescovit A.D."/>
            <person name="Santos A.J."/>
        </authorList>
    </citation>
    <scope>NUCLEOTIDE SEQUENCE</scope>
    <source>
        <tissue evidence="1">Shoot tissue taken approximately 20 cm above the soil surface</tissue>
    </source>
</reference>
<accession>A0A0A9F2D7</accession>
<dbReference type="AlphaFoldDB" id="A0A0A9F2D7"/>
<name>A0A0A9F2D7_ARUDO</name>
<dbReference type="EMBL" id="GBRH01190741">
    <property type="protein sequence ID" value="JAE07155.1"/>
    <property type="molecule type" value="Transcribed_RNA"/>
</dbReference>
<sequence length="16" mass="1908">MYVLIEFTLVCIHGNR</sequence>
<organism evidence="1">
    <name type="scientific">Arundo donax</name>
    <name type="common">Giant reed</name>
    <name type="synonym">Donax arundinaceus</name>
    <dbReference type="NCBI Taxonomy" id="35708"/>
    <lineage>
        <taxon>Eukaryota</taxon>
        <taxon>Viridiplantae</taxon>
        <taxon>Streptophyta</taxon>
        <taxon>Embryophyta</taxon>
        <taxon>Tracheophyta</taxon>
        <taxon>Spermatophyta</taxon>
        <taxon>Magnoliopsida</taxon>
        <taxon>Liliopsida</taxon>
        <taxon>Poales</taxon>
        <taxon>Poaceae</taxon>
        <taxon>PACMAD clade</taxon>
        <taxon>Arundinoideae</taxon>
        <taxon>Arundineae</taxon>
        <taxon>Arundo</taxon>
    </lineage>
</organism>
<protein>
    <submittedName>
        <fullName evidence="1">Uncharacterized protein</fullName>
    </submittedName>
</protein>
<evidence type="ECO:0000313" key="1">
    <source>
        <dbReference type="EMBL" id="JAE07155.1"/>
    </source>
</evidence>
<proteinExistence type="predicted"/>